<evidence type="ECO:0000313" key="3">
    <source>
        <dbReference type="Proteomes" id="UP000694845"/>
    </source>
</evidence>
<feature type="region of interest" description="Disordered" evidence="1">
    <location>
        <begin position="70"/>
        <end position="90"/>
    </location>
</feature>
<dbReference type="RefSeq" id="XP_022087692.1">
    <property type="nucleotide sequence ID" value="XM_022232000.1"/>
</dbReference>
<keyword evidence="2" id="KW-0472">Membrane</keyword>
<feature type="compositionally biased region" description="Polar residues" evidence="1">
    <location>
        <begin position="70"/>
        <end position="79"/>
    </location>
</feature>
<feature type="transmembrane region" description="Helical" evidence="2">
    <location>
        <begin position="20"/>
        <end position="44"/>
    </location>
</feature>
<evidence type="ECO:0000313" key="4">
    <source>
        <dbReference type="RefSeq" id="XP_022087692.1"/>
    </source>
</evidence>
<sequence length="140" mass="15391">MQPTPTDENSQSAGDTVSTTTFIAVVVPISVVTSLLCVILLVFWRRTLLQSGQLPNNRHDSREVMIVNNTFSPDHLTSTPTPPDVPRRPAKESYFSSVESSAYYVAPAPTGKAQATGNKASSIYEYIEPKHTDYYLELVA</sequence>
<evidence type="ECO:0000256" key="2">
    <source>
        <dbReference type="SAM" id="Phobius"/>
    </source>
</evidence>
<organism evidence="3 4">
    <name type="scientific">Acanthaster planci</name>
    <name type="common">Crown-of-thorns starfish</name>
    <dbReference type="NCBI Taxonomy" id="133434"/>
    <lineage>
        <taxon>Eukaryota</taxon>
        <taxon>Metazoa</taxon>
        <taxon>Echinodermata</taxon>
        <taxon>Eleutherozoa</taxon>
        <taxon>Asterozoa</taxon>
        <taxon>Asteroidea</taxon>
        <taxon>Valvatacea</taxon>
        <taxon>Valvatida</taxon>
        <taxon>Acanthasteridae</taxon>
        <taxon>Acanthaster</taxon>
    </lineage>
</organism>
<name>A0A8B7Y574_ACAPL</name>
<dbReference type="AlphaFoldDB" id="A0A8B7Y574"/>
<accession>A0A8B7Y574</accession>
<dbReference type="GeneID" id="110977685"/>
<dbReference type="Proteomes" id="UP000694845">
    <property type="component" value="Unplaced"/>
</dbReference>
<keyword evidence="3" id="KW-1185">Reference proteome</keyword>
<keyword evidence="2" id="KW-1133">Transmembrane helix</keyword>
<protein>
    <submittedName>
        <fullName evidence="4">Uncharacterized protein LOC110977685</fullName>
    </submittedName>
</protein>
<proteinExistence type="predicted"/>
<keyword evidence="2" id="KW-0812">Transmembrane</keyword>
<gene>
    <name evidence="4" type="primary">LOC110977685</name>
</gene>
<dbReference type="KEGG" id="aplc:110977685"/>
<reference evidence="4" key="1">
    <citation type="submission" date="2025-08" db="UniProtKB">
        <authorList>
            <consortium name="RefSeq"/>
        </authorList>
    </citation>
    <scope>IDENTIFICATION</scope>
</reference>
<evidence type="ECO:0000256" key="1">
    <source>
        <dbReference type="SAM" id="MobiDB-lite"/>
    </source>
</evidence>